<comment type="caution">
    <text evidence="1">The sequence shown here is derived from an EMBL/GenBank/DDBJ whole genome shotgun (WGS) entry which is preliminary data.</text>
</comment>
<sequence length="140" mass="15595">MQPTIKDRSVILIQMIAIVVGSNRGNVSTDQFFNLKEALPFVASLSCIFTVERMLSMCPGLFFKSKMLSRQELESAIKASAKRLEIKIAIIPVEVTDPRSCVLVLFLDEAARLKTPLLQLELADIAVMSFPFEITNYGLV</sequence>
<reference evidence="1 2" key="1">
    <citation type="submission" date="2024-03" db="EMBL/GenBank/DDBJ databases">
        <title>Mouse gut bacterial collection (mGBC) of GemPharmatech.</title>
        <authorList>
            <person name="He Y."/>
            <person name="Dong L."/>
            <person name="Wu D."/>
            <person name="Gao X."/>
            <person name="Lin Z."/>
        </authorList>
    </citation>
    <scope>NUCLEOTIDE SEQUENCE [LARGE SCALE GENOMIC DNA]</scope>
    <source>
        <strain evidence="1 2">15-30</strain>
    </source>
</reference>
<keyword evidence="2" id="KW-1185">Reference proteome</keyword>
<evidence type="ECO:0000313" key="2">
    <source>
        <dbReference type="Proteomes" id="UP001565236"/>
    </source>
</evidence>
<dbReference type="RefSeq" id="WP_369943151.1">
    <property type="nucleotide sequence ID" value="NZ_JBCLUF010000044.1"/>
</dbReference>
<dbReference type="Proteomes" id="UP001565236">
    <property type="component" value="Unassembled WGS sequence"/>
</dbReference>
<name>A0ABV4DRK6_9LACO</name>
<protein>
    <submittedName>
        <fullName evidence="1">Uncharacterized protein</fullName>
    </submittedName>
</protein>
<proteinExistence type="predicted"/>
<organism evidence="1 2">
    <name type="scientific">Ligilactobacillus faecis</name>
    <dbReference type="NCBI Taxonomy" id="762833"/>
    <lineage>
        <taxon>Bacteria</taxon>
        <taxon>Bacillati</taxon>
        <taxon>Bacillota</taxon>
        <taxon>Bacilli</taxon>
        <taxon>Lactobacillales</taxon>
        <taxon>Lactobacillaceae</taxon>
        <taxon>Ligilactobacillus</taxon>
    </lineage>
</organism>
<gene>
    <name evidence="1" type="ORF">AALT52_09525</name>
</gene>
<accession>A0ABV4DRK6</accession>
<dbReference type="EMBL" id="JBCLUF010000044">
    <property type="protein sequence ID" value="MEY8663101.1"/>
    <property type="molecule type" value="Genomic_DNA"/>
</dbReference>
<evidence type="ECO:0000313" key="1">
    <source>
        <dbReference type="EMBL" id="MEY8663101.1"/>
    </source>
</evidence>